<organism evidence="1 2">
    <name type="scientific">Vanilla planifolia</name>
    <name type="common">Vanilla</name>
    <dbReference type="NCBI Taxonomy" id="51239"/>
    <lineage>
        <taxon>Eukaryota</taxon>
        <taxon>Viridiplantae</taxon>
        <taxon>Streptophyta</taxon>
        <taxon>Embryophyta</taxon>
        <taxon>Tracheophyta</taxon>
        <taxon>Spermatophyta</taxon>
        <taxon>Magnoliopsida</taxon>
        <taxon>Liliopsida</taxon>
        <taxon>Asparagales</taxon>
        <taxon>Orchidaceae</taxon>
        <taxon>Vanilloideae</taxon>
        <taxon>Vanilleae</taxon>
        <taxon>Vanilla</taxon>
    </lineage>
</organism>
<dbReference type="Proteomes" id="UP000636800">
    <property type="component" value="Unassembled WGS sequence"/>
</dbReference>
<keyword evidence="2" id="KW-1185">Reference proteome</keyword>
<gene>
    <name evidence="1" type="ORF">HPP92_009492</name>
</gene>
<dbReference type="OrthoDB" id="10248520at2759"/>
<comment type="caution">
    <text evidence="1">The sequence shown here is derived from an EMBL/GenBank/DDBJ whole genome shotgun (WGS) entry which is preliminary data.</text>
</comment>
<reference evidence="1 2" key="1">
    <citation type="journal article" date="2020" name="Nat. Food">
        <title>A phased Vanilla planifolia genome enables genetic improvement of flavour and production.</title>
        <authorList>
            <person name="Hasing T."/>
            <person name="Tang H."/>
            <person name="Brym M."/>
            <person name="Khazi F."/>
            <person name="Huang T."/>
            <person name="Chambers A.H."/>
        </authorList>
    </citation>
    <scope>NUCLEOTIDE SEQUENCE [LARGE SCALE GENOMIC DNA]</scope>
    <source>
        <tissue evidence="1">Leaf</tissue>
    </source>
</reference>
<evidence type="ECO:0000313" key="1">
    <source>
        <dbReference type="EMBL" id="KAG0485413.1"/>
    </source>
</evidence>
<dbReference type="AlphaFoldDB" id="A0A835R7Z7"/>
<dbReference type="EMBL" id="JADCNL010000004">
    <property type="protein sequence ID" value="KAG0485413.1"/>
    <property type="molecule type" value="Genomic_DNA"/>
</dbReference>
<protein>
    <submittedName>
        <fullName evidence="1">Uncharacterized protein</fullName>
    </submittedName>
</protein>
<name>A0A835R7Z7_VANPL</name>
<accession>A0A835R7Z7</accession>
<sequence length="66" mass="7234">MKGRDELASLCQEGILQRASGDGLVAKRKSLDRVVKETIMIVVSHPIVVEKQGFEEVATLINKGKL</sequence>
<proteinExistence type="predicted"/>
<evidence type="ECO:0000313" key="2">
    <source>
        <dbReference type="Proteomes" id="UP000636800"/>
    </source>
</evidence>